<evidence type="ECO:0000313" key="1">
    <source>
        <dbReference type="EMBL" id="GFO04634.1"/>
    </source>
</evidence>
<sequence>MPQQCRGDEIWQLSEIQVHSPPWRPGKQLIPVIKVDFYLLIRPNHSGNLSERRAGSVTKRELGRYHRLQAGIAVLRCEQKAVAAWPRAGIWCLRLRHQVRLVWGYGWEDVRGIG</sequence>
<comment type="caution">
    <text evidence="1">The sequence shown here is derived from an EMBL/GenBank/DDBJ whole genome shotgun (WGS) entry which is preliminary data.</text>
</comment>
<keyword evidence="2" id="KW-1185">Reference proteome</keyword>
<evidence type="ECO:0000313" key="2">
    <source>
        <dbReference type="Proteomes" id="UP000735302"/>
    </source>
</evidence>
<dbReference type="EMBL" id="BLXT01003740">
    <property type="protein sequence ID" value="GFO04634.1"/>
    <property type="molecule type" value="Genomic_DNA"/>
</dbReference>
<reference evidence="1 2" key="1">
    <citation type="journal article" date="2021" name="Elife">
        <title>Chloroplast acquisition without the gene transfer in kleptoplastic sea slugs, Plakobranchus ocellatus.</title>
        <authorList>
            <person name="Maeda T."/>
            <person name="Takahashi S."/>
            <person name="Yoshida T."/>
            <person name="Shimamura S."/>
            <person name="Takaki Y."/>
            <person name="Nagai Y."/>
            <person name="Toyoda A."/>
            <person name="Suzuki Y."/>
            <person name="Arimoto A."/>
            <person name="Ishii H."/>
            <person name="Satoh N."/>
            <person name="Nishiyama T."/>
            <person name="Hasebe M."/>
            <person name="Maruyama T."/>
            <person name="Minagawa J."/>
            <person name="Obokata J."/>
            <person name="Shigenobu S."/>
        </authorList>
    </citation>
    <scope>NUCLEOTIDE SEQUENCE [LARGE SCALE GENOMIC DNA]</scope>
</reference>
<name>A0AAV4AEF9_9GAST</name>
<organism evidence="1 2">
    <name type="scientific">Plakobranchus ocellatus</name>
    <dbReference type="NCBI Taxonomy" id="259542"/>
    <lineage>
        <taxon>Eukaryota</taxon>
        <taxon>Metazoa</taxon>
        <taxon>Spiralia</taxon>
        <taxon>Lophotrochozoa</taxon>
        <taxon>Mollusca</taxon>
        <taxon>Gastropoda</taxon>
        <taxon>Heterobranchia</taxon>
        <taxon>Euthyneura</taxon>
        <taxon>Panpulmonata</taxon>
        <taxon>Sacoglossa</taxon>
        <taxon>Placobranchoidea</taxon>
        <taxon>Plakobranchidae</taxon>
        <taxon>Plakobranchus</taxon>
    </lineage>
</organism>
<proteinExistence type="predicted"/>
<dbReference type="AlphaFoldDB" id="A0AAV4AEF9"/>
<protein>
    <submittedName>
        <fullName evidence="1">Uncharacterized protein</fullName>
    </submittedName>
</protein>
<dbReference type="Proteomes" id="UP000735302">
    <property type="component" value="Unassembled WGS sequence"/>
</dbReference>
<accession>A0AAV4AEF9</accession>
<gene>
    <name evidence="1" type="ORF">PoB_003113900</name>
</gene>